<gene>
    <name evidence="1" type="ORF">N0B16_11650</name>
</gene>
<sequence length="311" mass="36262">MQLDYLLQSIIDNYKIEYKILILYHTTGNHHEGYKILQEKYKNYDNFSFVERKPNLLDTASLFAIRNKSDLKFVVMHSRLFKKNTDNFKALLEKQIKKSDCEFIMFNTDDGVFLDNLTIGEDVYSLIRNNPKNVSYRAYVGENLEDFPSYVKRWGDNYLWNYFVDKNITHWSYNFAIDATVYHRKTLLKILRNVPYHNPVSLEGNVMGYCTRNKLFGIGLGPIKSIAVGTLLNQVSKIVNNPTIDIDPKILNDFFVRGFRLKLKLMSSINKVNLIPDEVKVYNDVEEKVLYTLNDSGKELQKKYGIGGTEL</sequence>
<comment type="caution">
    <text evidence="1">The sequence shown here is derived from an EMBL/GenBank/DDBJ whole genome shotgun (WGS) entry which is preliminary data.</text>
</comment>
<accession>A0ABT2W194</accession>
<evidence type="ECO:0000313" key="2">
    <source>
        <dbReference type="Proteomes" id="UP001208114"/>
    </source>
</evidence>
<keyword evidence="2" id="KW-1185">Reference proteome</keyword>
<dbReference type="Proteomes" id="UP001208114">
    <property type="component" value="Unassembled WGS sequence"/>
</dbReference>
<dbReference type="EMBL" id="JAOTEN010000003">
    <property type="protein sequence ID" value="MCU7615094.1"/>
    <property type="molecule type" value="Genomic_DNA"/>
</dbReference>
<evidence type="ECO:0000313" key="1">
    <source>
        <dbReference type="EMBL" id="MCU7615094.1"/>
    </source>
</evidence>
<organism evidence="1 2">
    <name type="scientific">Chryseobacterium gilvum</name>
    <dbReference type="NCBI Taxonomy" id="2976534"/>
    <lineage>
        <taxon>Bacteria</taxon>
        <taxon>Pseudomonadati</taxon>
        <taxon>Bacteroidota</taxon>
        <taxon>Flavobacteriia</taxon>
        <taxon>Flavobacteriales</taxon>
        <taxon>Weeksellaceae</taxon>
        <taxon>Chryseobacterium group</taxon>
        <taxon>Chryseobacterium</taxon>
    </lineage>
</organism>
<protein>
    <submittedName>
        <fullName evidence="1">Uncharacterized protein</fullName>
    </submittedName>
</protein>
<reference evidence="2" key="1">
    <citation type="submission" date="2023-07" db="EMBL/GenBank/DDBJ databases">
        <title>Chryseobacterium sp. GMJ5 Genome sequencing and assembly.</title>
        <authorList>
            <person name="Jung Y."/>
        </authorList>
    </citation>
    <scope>NUCLEOTIDE SEQUENCE [LARGE SCALE GENOMIC DNA]</scope>
    <source>
        <strain evidence="2">GMJ5</strain>
    </source>
</reference>
<proteinExistence type="predicted"/>
<dbReference type="RefSeq" id="WP_262991117.1">
    <property type="nucleotide sequence ID" value="NZ_JAOTEN010000003.1"/>
</dbReference>
<name>A0ABT2W194_9FLAO</name>